<gene>
    <name evidence="9" type="ORF">HMPREF1541_05888</name>
</gene>
<feature type="transmembrane region" description="Helical" evidence="7">
    <location>
        <begin position="135"/>
        <end position="157"/>
    </location>
</feature>
<dbReference type="PANTHER" id="PTHR43791:SF38">
    <property type="entry name" value="MAJOR FACILITATOR SUPERFAMILY (MFS) PROFILE DOMAIN-CONTAINING PROTEIN"/>
    <property type="match status" value="1"/>
</dbReference>
<feature type="transmembrane region" description="Helical" evidence="7">
    <location>
        <begin position="345"/>
        <end position="365"/>
    </location>
</feature>
<dbReference type="GeneID" id="19973227"/>
<dbReference type="OrthoDB" id="2985014at2759"/>
<name>W2RT74_CYPE1</name>
<feature type="transmembrane region" description="Helical" evidence="7">
    <location>
        <begin position="371"/>
        <end position="391"/>
    </location>
</feature>
<accession>W2RT74</accession>
<evidence type="ECO:0000259" key="8">
    <source>
        <dbReference type="PROSITE" id="PS50850"/>
    </source>
</evidence>
<keyword evidence="10" id="KW-1185">Reference proteome</keyword>
<feature type="transmembrane region" description="Helical" evidence="7">
    <location>
        <begin position="109"/>
        <end position="129"/>
    </location>
</feature>
<evidence type="ECO:0000256" key="2">
    <source>
        <dbReference type="ARBA" id="ARBA00022448"/>
    </source>
</evidence>
<dbReference type="FunFam" id="1.20.1250.20:FF:000057">
    <property type="entry name" value="MFS general substrate transporter"/>
    <property type="match status" value="1"/>
</dbReference>
<feature type="transmembrane region" description="Helical" evidence="7">
    <location>
        <begin position="202"/>
        <end position="225"/>
    </location>
</feature>
<dbReference type="FunFam" id="1.20.1250.20:FF:000394">
    <property type="entry name" value="MFS general substrate transporter"/>
    <property type="match status" value="1"/>
</dbReference>
<feature type="region of interest" description="Disordered" evidence="6">
    <location>
        <begin position="1"/>
        <end position="27"/>
    </location>
</feature>
<dbReference type="eggNOG" id="KOG2533">
    <property type="taxonomic scope" value="Eukaryota"/>
</dbReference>
<dbReference type="EMBL" id="KB822721">
    <property type="protein sequence ID" value="ETN39662.1"/>
    <property type="molecule type" value="Genomic_DNA"/>
</dbReference>
<dbReference type="HOGENOM" id="CLU_001265_0_6_1"/>
<dbReference type="RefSeq" id="XP_008718447.1">
    <property type="nucleotide sequence ID" value="XM_008720225.1"/>
</dbReference>
<feature type="transmembrane region" description="Helical" evidence="7">
    <location>
        <begin position="432"/>
        <end position="457"/>
    </location>
</feature>
<evidence type="ECO:0000256" key="5">
    <source>
        <dbReference type="ARBA" id="ARBA00023136"/>
    </source>
</evidence>
<feature type="transmembrane region" description="Helical" evidence="7">
    <location>
        <begin position="403"/>
        <end position="420"/>
    </location>
</feature>
<reference evidence="9 10" key="1">
    <citation type="submission" date="2013-03" db="EMBL/GenBank/DDBJ databases">
        <title>The Genome Sequence of Phialophora europaea CBS 101466.</title>
        <authorList>
            <consortium name="The Broad Institute Genomics Platform"/>
            <person name="Cuomo C."/>
            <person name="de Hoog S."/>
            <person name="Gorbushina A."/>
            <person name="Walker B."/>
            <person name="Young S.K."/>
            <person name="Zeng Q."/>
            <person name="Gargeya S."/>
            <person name="Fitzgerald M."/>
            <person name="Haas B."/>
            <person name="Abouelleil A."/>
            <person name="Allen A.W."/>
            <person name="Alvarado L."/>
            <person name="Arachchi H.M."/>
            <person name="Berlin A.M."/>
            <person name="Chapman S.B."/>
            <person name="Gainer-Dewar J."/>
            <person name="Goldberg J."/>
            <person name="Griggs A."/>
            <person name="Gujja S."/>
            <person name="Hansen M."/>
            <person name="Howarth C."/>
            <person name="Imamovic A."/>
            <person name="Ireland A."/>
            <person name="Larimer J."/>
            <person name="McCowan C."/>
            <person name="Murphy C."/>
            <person name="Pearson M."/>
            <person name="Poon T.W."/>
            <person name="Priest M."/>
            <person name="Roberts A."/>
            <person name="Saif S."/>
            <person name="Shea T."/>
            <person name="Sisk P."/>
            <person name="Sykes S."/>
            <person name="Wortman J."/>
            <person name="Nusbaum C."/>
            <person name="Birren B."/>
        </authorList>
    </citation>
    <scope>NUCLEOTIDE SEQUENCE [LARGE SCALE GENOMIC DNA]</scope>
    <source>
        <strain evidence="9 10">CBS 101466</strain>
    </source>
</reference>
<keyword evidence="4 7" id="KW-1133">Transmembrane helix</keyword>
<dbReference type="Proteomes" id="UP000030752">
    <property type="component" value="Unassembled WGS sequence"/>
</dbReference>
<dbReference type="GO" id="GO:0016020">
    <property type="term" value="C:membrane"/>
    <property type="evidence" value="ECO:0007669"/>
    <property type="project" value="UniProtKB-SubCell"/>
</dbReference>
<feature type="transmembrane region" description="Helical" evidence="7">
    <location>
        <begin position="80"/>
        <end position="97"/>
    </location>
</feature>
<proteinExistence type="predicted"/>
<dbReference type="InParanoid" id="W2RT74"/>
<dbReference type="InterPro" id="IPR011701">
    <property type="entry name" value="MFS"/>
</dbReference>
<feature type="compositionally biased region" description="Basic and acidic residues" evidence="6">
    <location>
        <begin position="7"/>
        <end position="17"/>
    </location>
</feature>
<comment type="subcellular location">
    <subcellularLocation>
        <location evidence="1">Membrane</location>
        <topology evidence="1">Multi-pass membrane protein</topology>
    </subcellularLocation>
</comment>
<keyword evidence="2" id="KW-0813">Transport</keyword>
<feature type="transmembrane region" description="Helical" evidence="7">
    <location>
        <begin position="169"/>
        <end position="190"/>
    </location>
</feature>
<sequence length="462" mass="51060">MSAFGTDKMDSDLHEVEDSSPDSDGAWTPDEEKKLLRKIDLYLLPCIWLMYLLSYMDRTNIGNARLAGMGDDLQLTSDEYSVSLVVFFVTYVLFEAPSNMVLVRWKPSLYLPTIMIIWGALVCCMAAVTDYHHLVVLRIFVGVFEAGFAPGILLIISSWYKKEEQSKRFAIYISAAVLSGAFGGLLAGAITGGLEGAHGIRGWRWLFIVEGVATIGFAVIAKFILFDFPANTSKLSERERYIAIQRLKSSRVNVRANPTEVMGKRKSFVVAVKDWRTWPLVVGYMVIVGSSTLSYFYPTLVHGLGYEDRVQAQYMTVPIYAVAFVTTLATGWFSDRVVNWRGFIIAGWLTLSLVTGIVVCTVYNFTVRYAMLVIMAAGLWAANGLSLSYASSTFGDMPAESRAVALAIVNAMGNLAQIYGSYLFPTEDAPKYLMGFGVISGLLGLGVCVYAVLNVVLRRKNI</sequence>
<dbReference type="AlphaFoldDB" id="W2RT74"/>
<keyword evidence="5 7" id="KW-0472">Membrane</keyword>
<dbReference type="VEuPathDB" id="FungiDB:HMPREF1541_05888"/>
<evidence type="ECO:0000313" key="9">
    <source>
        <dbReference type="EMBL" id="ETN39662.1"/>
    </source>
</evidence>
<evidence type="ECO:0000256" key="1">
    <source>
        <dbReference type="ARBA" id="ARBA00004141"/>
    </source>
</evidence>
<keyword evidence="3 7" id="KW-0812">Transmembrane</keyword>
<dbReference type="InterPro" id="IPR020846">
    <property type="entry name" value="MFS_dom"/>
</dbReference>
<protein>
    <recommendedName>
        <fullName evidence="8">Major facilitator superfamily (MFS) profile domain-containing protein</fullName>
    </recommendedName>
</protein>
<dbReference type="InterPro" id="IPR036259">
    <property type="entry name" value="MFS_trans_sf"/>
</dbReference>
<feature type="transmembrane region" description="Helical" evidence="7">
    <location>
        <begin position="39"/>
        <end position="56"/>
    </location>
</feature>
<evidence type="ECO:0000256" key="6">
    <source>
        <dbReference type="SAM" id="MobiDB-lite"/>
    </source>
</evidence>
<dbReference type="Gene3D" id="1.20.1250.20">
    <property type="entry name" value="MFS general substrate transporter like domains"/>
    <property type="match status" value="2"/>
</dbReference>
<dbReference type="SUPFAM" id="SSF103473">
    <property type="entry name" value="MFS general substrate transporter"/>
    <property type="match status" value="1"/>
</dbReference>
<feature type="transmembrane region" description="Helical" evidence="7">
    <location>
        <begin position="317"/>
        <end position="333"/>
    </location>
</feature>
<evidence type="ECO:0000313" key="10">
    <source>
        <dbReference type="Proteomes" id="UP000030752"/>
    </source>
</evidence>
<organism evidence="9 10">
    <name type="scientific">Cyphellophora europaea (strain CBS 101466)</name>
    <name type="common">Phialophora europaea</name>
    <dbReference type="NCBI Taxonomy" id="1220924"/>
    <lineage>
        <taxon>Eukaryota</taxon>
        <taxon>Fungi</taxon>
        <taxon>Dikarya</taxon>
        <taxon>Ascomycota</taxon>
        <taxon>Pezizomycotina</taxon>
        <taxon>Eurotiomycetes</taxon>
        <taxon>Chaetothyriomycetidae</taxon>
        <taxon>Chaetothyriales</taxon>
        <taxon>Cyphellophoraceae</taxon>
        <taxon>Cyphellophora</taxon>
    </lineage>
</organism>
<feature type="domain" description="Major facilitator superfamily (MFS) profile" evidence="8">
    <location>
        <begin position="43"/>
        <end position="462"/>
    </location>
</feature>
<evidence type="ECO:0000256" key="7">
    <source>
        <dbReference type="SAM" id="Phobius"/>
    </source>
</evidence>
<dbReference type="PROSITE" id="PS50850">
    <property type="entry name" value="MFS"/>
    <property type="match status" value="1"/>
</dbReference>
<evidence type="ECO:0000256" key="3">
    <source>
        <dbReference type="ARBA" id="ARBA00022692"/>
    </source>
</evidence>
<evidence type="ECO:0000256" key="4">
    <source>
        <dbReference type="ARBA" id="ARBA00022989"/>
    </source>
</evidence>
<feature type="transmembrane region" description="Helical" evidence="7">
    <location>
        <begin position="275"/>
        <end position="297"/>
    </location>
</feature>
<dbReference type="GO" id="GO:0022857">
    <property type="term" value="F:transmembrane transporter activity"/>
    <property type="evidence" value="ECO:0007669"/>
    <property type="project" value="InterPro"/>
</dbReference>
<dbReference type="PANTHER" id="PTHR43791">
    <property type="entry name" value="PERMEASE-RELATED"/>
    <property type="match status" value="1"/>
</dbReference>
<dbReference type="Pfam" id="PF07690">
    <property type="entry name" value="MFS_1"/>
    <property type="match status" value="1"/>
</dbReference>